<dbReference type="RefSeq" id="WP_069400321.1">
    <property type="nucleotide sequence ID" value="NZ_JBKFED010000025.1"/>
</dbReference>
<dbReference type="STRING" id="243061.AWC25_22855"/>
<name>A0A1E3SWT9_9MYCO</name>
<evidence type="ECO:0008006" key="4">
    <source>
        <dbReference type="Google" id="ProtNLM"/>
    </source>
</evidence>
<protein>
    <recommendedName>
        <fullName evidence="4">UsfY protein</fullName>
    </recommendedName>
</protein>
<accession>A0A1E3SWT9</accession>
<feature type="transmembrane region" description="Helical" evidence="1">
    <location>
        <begin position="26"/>
        <end position="49"/>
    </location>
</feature>
<evidence type="ECO:0000256" key="1">
    <source>
        <dbReference type="SAM" id="Phobius"/>
    </source>
</evidence>
<keyword evidence="1" id="KW-1133">Transmembrane helix</keyword>
<dbReference type="NCBIfam" id="NF041247">
    <property type="entry name" value="UsfY"/>
    <property type="match status" value="1"/>
</dbReference>
<sequence>MGDTADPTDHFRTTCPHAGEFFIDRLCWPGLSAIVLGVAALVGGVAAAAYRVQDWTLTLAVIGLLAIVAGLVWLALEHRRVMRIEKCWLSIYSTRGPGVL</sequence>
<keyword evidence="3" id="KW-1185">Reference proteome</keyword>
<gene>
    <name evidence="2" type="ORF">BHQ21_10935</name>
</gene>
<dbReference type="EMBL" id="MIHC01000016">
    <property type="protein sequence ID" value="ODR06592.1"/>
    <property type="molecule type" value="Genomic_DNA"/>
</dbReference>
<feature type="transmembrane region" description="Helical" evidence="1">
    <location>
        <begin position="55"/>
        <end position="76"/>
    </location>
</feature>
<dbReference type="Proteomes" id="UP000094224">
    <property type="component" value="Unassembled WGS sequence"/>
</dbReference>
<comment type="caution">
    <text evidence="2">The sequence shown here is derived from an EMBL/GenBank/DDBJ whole genome shotgun (WGS) entry which is preliminary data.</text>
</comment>
<reference evidence="3" key="1">
    <citation type="submission" date="2016-09" db="EMBL/GenBank/DDBJ databases">
        <authorList>
            <person name="Greninger A.L."/>
            <person name="Jerome K.R."/>
            <person name="Mcnair B."/>
            <person name="Wallis C."/>
            <person name="Fang F."/>
        </authorList>
    </citation>
    <scope>NUCLEOTIDE SEQUENCE [LARGE SCALE GENOMIC DNA]</scope>
    <source>
        <strain evidence="3">BC1_M4</strain>
    </source>
</reference>
<dbReference type="InterPro" id="IPR049606">
    <property type="entry name" value="UsfY-like"/>
</dbReference>
<organism evidence="2 3">
    <name type="scientific">Mycobacterium sherrisii</name>
    <dbReference type="NCBI Taxonomy" id="243061"/>
    <lineage>
        <taxon>Bacteria</taxon>
        <taxon>Bacillati</taxon>
        <taxon>Actinomycetota</taxon>
        <taxon>Actinomycetes</taxon>
        <taxon>Mycobacteriales</taxon>
        <taxon>Mycobacteriaceae</taxon>
        <taxon>Mycobacterium</taxon>
        <taxon>Mycobacterium simiae complex</taxon>
    </lineage>
</organism>
<keyword evidence="1" id="KW-0812">Transmembrane</keyword>
<evidence type="ECO:0000313" key="3">
    <source>
        <dbReference type="Proteomes" id="UP000094224"/>
    </source>
</evidence>
<dbReference type="AlphaFoldDB" id="A0A1E3SWT9"/>
<keyword evidence="1" id="KW-0472">Membrane</keyword>
<evidence type="ECO:0000313" key="2">
    <source>
        <dbReference type="EMBL" id="ODR06592.1"/>
    </source>
</evidence>
<proteinExistence type="predicted"/>